<feature type="region of interest" description="Disordered" evidence="1">
    <location>
        <begin position="64"/>
        <end position="84"/>
    </location>
</feature>
<dbReference type="Gramene" id="ESW15385">
    <property type="protein sequence ID" value="ESW15385"/>
    <property type="gene ID" value="PHAVU_007G068700g"/>
</dbReference>
<dbReference type="EMBL" id="CM002294">
    <property type="protein sequence ID" value="ESW15385.1"/>
    <property type="molecule type" value="Genomic_DNA"/>
</dbReference>
<feature type="compositionally biased region" description="Pro residues" evidence="1">
    <location>
        <begin position="74"/>
        <end position="84"/>
    </location>
</feature>
<keyword evidence="4" id="KW-1185">Reference proteome</keyword>
<dbReference type="Proteomes" id="UP000000226">
    <property type="component" value="Chromosome 7"/>
</dbReference>
<feature type="signal peptide" evidence="2">
    <location>
        <begin position="1"/>
        <end position="25"/>
    </location>
</feature>
<protein>
    <submittedName>
        <fullName evidence="3">Uncharacterized protein</fullName>
    </submittedName>
</protein>
<proteinExistence type="predicted"/>
<evidence type="ECO:0000256" key="1">
    <source>
        <dbReference type="SAM" id="MobiDB-lite"/>
    </source>
</evidence>
<accession>V7BCS9</accession>
<evidence type="ECO:0000256" key="2">
    <source>
        <dbReference type="SAM" id="SignalP"/>
    </source>
</evidence>
<evidence type="ECO:0000313" key="4">
    <source>
        <dbReference type="Proteomes" id="UP000000226"/>
    </source>
</evidence>
<name>V7BCS9_PHAVU</name>
<feature type="chain" id="PRO_5004754404" evidence="2">
    <location>
        <begin position="26"/>
        <end position="84"/>
    </location>
</feature>
<dbReference type="AlphaFoldDB" id="V7BCS9"/>
<keyword evidence="2" id="KW-0732">Signal</keyword>
<gene>
    <name evidence="3" type="ORF">PHAVU_007G068700g</name>
</gene>
<evidence type="ECO:0000313" key="3">
    <source>
        <dbReference type="EMBL" id="ESW15385.1"/>
    </source>
</evidence>
<reference evidence="4" key="1">
    <citation type="journal article" date="2014" name="Nat. Genet.">
        <title>A reference genome for common bean and genome-wide analysis of dual domestications.</title>
        <authorList>
            <person name="Schmutz J."/>
            <person name="McClean P.E."/>
            <person name="Mamidi S."/>
            <person name="Wu G.A."/>
            <person name="Cannon S.B."/>
            <person name="Grimwood J."/>
            <person name="Jenkins J."/>
            <person name="Shu S."/>
            <person name="Song Q."/>
            <person name="Chavarro C."/>
            <person name="Torres-Torres M."/>
            <person name="Geffroy V."/>
            <person name="Moghaddam S.M."/>
            <person name="Gao D."/>
            <person name="Abernathy B."/>
            <person name="Barry K."/>
            <person name="Blair M."/>
            <person name="Brick M.A."/>
            <person name="Chovatia M."/>
            <person name="Gepts P."/>
            <person name="Goodstein D.M."/>
            <person name="Gonzales M."/>
            <person name="Hellsten U."/>
            <person name="Hyten D.L."/>
            <person name="Jia G."/>
            <person name="Kelly J.D."/>
            <person name="Kudrna D."/>
            <person name="Lee R."/>
            <person name="Richard M.M."/>
            <person name="Miklas P.N."/>
            <person name="Osorno J.M."/>
            <person name="Rodrigues J."/>
            <person name="Thareau V."/>
            <person name="Urrea C.A."/>
            <person name="Wang M."/>
            <person name="Yu Y."/>
            <person name="Zhang M."/>
            <person name="Wing R.A."/>
            <person name="Cregan P.B."/>
            <person name="Rokhsar D.S."/>
            <person name="Jackson S.A."/>
        </authorList>
    </citation>
    <scope>NUCLEOTIDE SEQUENCE [LARGE SCALE GENOMIC DNA]</scope>
    <source>
        <strain evidence="4">cv. G19833</strain>
    </source>
</reference>
<organism evidence="3 4">
    <name type="scientific">Phaseolus vulgaris</name>
    <name type="common">Kidney bean</name>
    <name type="synonym">French bean</name>
    <dbReference type="NCBI Taxonomy" id="3885"/>
    <lineage>
        <taxon>Eukaryota</taxon>
        <taxon>Viridiplantae</taxon>
        <taxon>Streptophyta</taxon>
        <taxon>Embryophyta</taxon>
        <taxon>Tracheophyta</taxon>
        <taxon>Spermatophyta</taxon>
        <taxon>Magnoliopsida</taxon>
        <taxon>eudicotyledons</taxon>
        <taxon>Gunneridae</taxon>
        <taxon>Pentapetalae</taxon>
        <taxon>rosids</taxon>
        <taxon>fabids</taxon>
        <taxon>Fabales</taxon>
        <taxon>Fabaceae</taxon>
        <taxon>Papilionoideae</taxon>
        <taxon>50 kb inversion clade</taxon>
        <taxon>NPAAA clade</taxon>
        <taxon>indigoferoid/millettioid clade</taxon>
        <taxon>Phaseoleae</taxon>
        <taxon>Phaseolus</taxon>
    </lineage>
</organism>
<sequence length="84" mass="9077">MSAPKLSAFVLFLIISLSLVSNSYATSRLDSSTKLGRKLSEAKVSSMSVESYLSSLKSARSNKYYGSNKKVPNGPDPIHNPPNI</sequence>